<dbReference type="STRING" id="742817.HMPREF9449_00565"/>
<dbReference type="PANTHER" id="PTHR30576">
    <property type="entry name" value="COLANIC BIOSYNTHESIS UDP-GLUCOSE LIPID CARRIER TRANSFERASE"/>
    <property type="match status" value="1"/>
</dbReference>
<accession>H1DE79</accession>
<dbReference type="InterPro" id="IPR003362">
    <property type="entry name" value="Bact_transf"/>
</dbReference>
<comment type="caution">
    <text evidence="4">The sequence shown here is derived from an EMBL/GenBank/DDBJ whole genome shotgun (WGS) entry which is preliminary data.</text>
</comment>
<gene>
    <name evidence="4" type="ORF">HMPREF9449_00565</name>
</gene>
<proteinExistence type="inferred from homology"/>
<feature type="transmembrane region" description="Helical" evidence="2">
    <location>
        <begin position="151"/>
        <end position="172"/>
    </location>
</feature>
<dbReference type="AlphaFoldDB" id="H1DE79"/>
<evidence type="ECO:0000256" key="1">
    <source>
        <dbReference type="ARBA" id="ARBA00006464"/>
    </source>
</evidence>
<keyword evidence="2" id="KW-1133">Transmembrane helix</keyword>
<organism evidence="4 5">
    <name type="scientific">Odoribacter laneus YIT 12061</name>
    <dbReference type="NCBI Taxonomy" id="742817"/>
    <lineage>
        <taxon>Bacteria</taxon>
        <taxon>Pseudomonadati</taxon>
        <taxon>Bacteroidota</taxon>
        <taxon>Bacteroidia</taxon>
        <taxon>Bacteroidales</taxon>
        <taxon>Odoribacteraceae</taxon>
        <taxon>Odoribacter</taxon>
    </lineage>
</organism>
<name>H1DE79_9BACT</name>
<dbReference type="eggNOG" id="COG2148">
    <property type="taxonomic scope" value="Bacteria"/>
</dbReference>
<evidence type="ECO:0000313" key="4">
    <source>
        <dbReference type="EMBL" id="EHP49976.1"/>
    </source>
</evidence>
<dbReference type="Pfam" id="PF02397">
    <property type="entry name" value="Bac_transf"/>
    <property type="match status" value="1"/>
</dbReference>
<dbReference type="Proteomes" id="UP000004892">
    <property type="component" value="Unassembled WGS sequence"/>
</dbReference>
<evidence type="ECO:0000259" key="3">
    <source>
        <dbReference type="Pfam" id="PF02397"/>
    </source>
</evidence>
<sequence>MNSEFIKERELKNDNRHVYLYHLEEEHSIWIAYGYSAYSLKLFAMSHGVEYVRGYSSNVALPYTIVTREGMKRLRSYLPVIQEEENFLYLDMKKSFSEKDFFCWLESCCSEGKKQETVEIKTLVSDLVPKDEFIPDSMSSFARNFKRITDCIVALITMVVFSPLALCCYIAIKLEDGGPAIFKQERIGRFGRPFNIYKFRSMRMDAEKLGPQLSHSGGDNDPRLTKVGKFIRAHHLDELPQLWNVFCGDMAFIGPRPERKFFIDQILDYDTRYVYLYQIRPGVTSFATLYNGYTDTMEKMLCRLEYDLYYLKKRSWWFDMKILFGTFWSIVGGKKF</sequence>
<evidence type="ECO:0000256" key="2">
    <source>
        <dbReference type="SAM" id="Phobius"/>
    </source>
</evidence>
<dbReference type="PATRIC" id="fig|742817.3.peg.599"/>
<dbReference type="HOGENOM" id="CLU_024920_0_0_10"/>
<feature type="domain" description="Bacterial sugar transferase" evidence="3">
    <location>
        <begin position="146"/>
        <end position="331"/>
    </location>
</feature>
<keyword evidence="2" id="KW-0472">Membrane</keyword>
<dbReference type="GO" id="GO:0016780">
    <property type="term" value="F:phosphotransferase activity, for other substituted phosphate groups"/>
    <property type="evidence" value="ECO:0007669"/>
    <property type="project" value="TreeGrafter"/>
</dbReference>
<evidence type="ECO:0000313" key="5">
    <source>
        <dbReference type="Proteomes" id="UP000004892"/>
    </source>
</evidence>
<keyword evidence="5" id="KW-1185">Reference proteome</keyword>
<comment type="similarity">
    <text evidence="1">Belongs to the bacterial sugar transferase family.</text>
</comment>
<dbReference type="EMBL" id="ADMC01000007">
    <property type="protein sequence ID" value="EHP49976.1"/>
    <property type="molecule type" value="Genomic_DNA"/>
</dbReference>
<protein>
    <recommendedName>
        <fullName evidence="3">Bacterial sugar transferase domain-containing protein</fullName>
    </recommendedName>
</protein>
<keyword evidence="2" id="KW-0812">Transmembrane</keyword>
<reference evidence="4 5" key="1">
    <citation type="submission" date="2012-01" db="EMBL/GenBank/DDBJ databases">
        <title>The Genome Sequence of Odoribacter laneus YIT 12061.</title>
        <authorList>
            <consortium name="The Broad Institute Genome Sequencing Platform"/>
            <person name="Earl A."/>
            <person name="Ward D."/>
            <person name="Feldgarden M."/>
            <person name="Gevers D."/>
            <person name="Morotomi M."/>
            <person name="Young S.K."/>
            <person name="Zeng Q."/>
            <person name="Gargeya S."/>
            <person name="Fitzgerald M."/>
            <person name="Haas B."/>
            <person name="Abouelleil A."/>
            <person name="Alvarado L."/>
            <person name="Arachchi H.M."/>
            <person name="Berlin A."/>
            <person name="Chapman S.B."/>
            <person name="Gearin G."/>
            <person name="Goldberg J."/>
            <person name="Griggs A."/>
            <person name="Gujja S."/>
            <person name="Hansen M."/>
            <person name="Heiman D."/>
            <person name="Howarth C."/>
            <person name="Larimer J."/>
            <person name="Lui A."/>
            <person name="MacDonald P.J.P."/>
            <person name="McCowen C."/>
            <person name="Montmayeur A."/>
            <person name="Murphy C."/>
            <person name="Neiman D."/>
            <person name="Pearson M."/>
            <person name="Priest M."/>
            <person name="Roberts A."/>
            <person name="Saif S."/>
            <person name="Shea T."/>
            <person name="Sisk P."/>
            <person name="Stolte C."/>
            <person name="Sykes S."/>
            <person name="Wortman J."/>
            <person name="Nusbaum C."/>
            <person name="Birren B."/>
        </authorList>
    </citation>
    <scope>NUCLEOTIDE SEQUENCE [LARGE SCALE GENOMIC DNA]</scope>
    <source>
        <strain evidence="4 5">YIT 12061</strain>
    </source>
</reference>
<dbReference type="PANTHER" id="PTHR30576:SF0">
    <property type="entry name" value="UNDECAPRENYL-PHOSPHATE N-ACETYLGALACTOSAMINYL 1-PHOSPHATE TRANSFERASE-RELATED"/>
    <property type="match status" value="1"/>
</dbReference>